<reference evidence="2 3" key="1">
    <citation type="submission" date="2023-09" db="EMBL/GenBank/DDBJ databases">
        <authorList>
            <person name="Rey-Velasco X."/>
        </authorList>
    </citation>
    <scope>NUCLEOTIDE SEQUENCE [LARGE SCALE GENOMIC DNA]</scope>
    <source>
        <strain evidence="2 3">F297</strain>
    </source>
</reference>
<feature type="signal peptide" evidence="1">
    <location>
        <begin position="1"/>
        <end position="22"/>
    </location>
</feature>
<keyword evidence="1" id="KW-0732">Signal</keyword>
<feature type="chain" id="PRO_5046274704" evidence="1">
    <location>
        <begin position="23"/>
        <end position="103"/>
    </location>
</feature>
<dbReference type="RefSeq" id="WP_311485037.1">
    <property type="nucleotide sequence ID" value="NZ_JAVRHP010000065.1"/>
</dbReference>
<keyword evidence="3" id="KW-1185">Reference proteome</keyword>
<organism evidence="2 3">
    <name type="scientific">Autumnicola edwardsiae</name>
    <dbReference type="NCBI Taxonomy" id="3075594"/>
    <lineage>
        <taxon>Bacteria</taxon>
        <taxon>Pseudomonadati</taxon>
        <taxon>Bacteroidota</taxon>
        <taxon>Flavobacteriia</taxon>
        <taxon>Flavobacteriales</taxon>
        <taxon>Flavobacteriaceae</taxon>
        <taxon>Autumnicola</taxon>
    </lineage>
</organism>
<evidence type="ECO:0000313" key="2">
    <source>
        <dbReference type="EMBL" id="MDT0650880.1"/>
    </source>
</evidence>
<accession>A0ABU3CWZ4</accession>
<dbReference type="Proteomes" id="UP001248819">
    <property type="component" value="Unassembled WGS sequence"/>
</dbReference>
<dbReference type="EMBL" id="JAVRHP010000065">
    <property type="protein sequence ID" value="MDT0650880.1"/>
    <property type="molecule type" value="Genomic_DNA"/>
</dbReference>
<proteinExistence type="predicted"/>
<evidence type="ECO:0000256" key="1">
    <source>
        <dbReference type="SAM" id="SignalP"/>
    </source>
</evidence>
<name>A0ABU3CWZ4_9FLAO</name>
<protein>
    <submittedName>
        <fullName evidence="2">Uncharacterized protein</fullName>
    </submittedName>
</protein>
<sequence>MKVLTTITAGILFFLAATCSNTGGDNSALLEVTGTLEATGITSYQYGTHTLTSAEKTYALKSNNIDLSDYEGEIVTLSAEKIEGYPVENGPEYLDVQKIAKER</sequence>
<comment type="caution">
    <text evidence="2">The sequence shown here is derived from an EMBL/GenBank/DDBJ whole genome shotgun (WGS) entry which is preliminary data.</text>
</comment>
<evidence type="ECO:0000313" key="3">
    <source>
        <dbReference type="Proteomes" id="UP001248819"/>
    </source>
</evidence>
<gene>
    <name evidence="2" type="ORF">RM529_12020</name>
</gene>